<evidence type="ECO:0000256" key="1">
    <source>
        <dbReference type="SAM" id="MobiDB-lite"/>
    </source>
</evidence>
<dbReference type="RefSeq" id="XP_018008635.1">
    <property type="nucleotide sequence ID" value="XM_018153146.2"/>
</dbReference>
<accession>A0A8B7N4V7</accession>
<dbReference type="GO" id="GO:0051011">
    <property type="term" value="F:microtubule minus-end binding"/>
    <property type="evidence" value="ECO:0007669"/>
    <property type="project" value="TreeGrafter"/>
</dbReference>
<dbReference type="OrthoDB" id="661220at2759"/>
<dbReference type="GO" id="GO:0070652">
    <property type="term" value="C:HAUS complex"/>
    <property type="evidence" value="ECO:0007669"/>
    <property type="project" value="InterPro"/>
</dbReference>
<keyword evidence="2" id="KW-1185">Reference proteome</keyword>
<dbReference type="GO" id="GO:0007098">
    <property type="term" value="P:centrosome cycle"/>
    <property type="evidence" value="ECO:0007669"/>
    <property type="project" value="TreeGrafter"/>
</dbReference>
<organism evidence="2 3">
    <name type="scientific">Hyalella azteca</name>
    <name type="common">Amphipod</name>
    <dbReference type="NCBI Taxonomy" id="294128"/>
    <lineage>
        <taxon>Eukaryota</taxon>
        <taxon>Metazoa</taxon>
        <taxon>Ecdysozoa</taxon>
        <taxon>Arthropoda</taxon>
        <taxon>Crustacea</taxon>
        <taxon>Multicrustacea</taxon>
        <taxon>Malacostraca</taxon>
        <taxon>Eumalacostraca</taxon>
        <taxon>Peracarida</taxon>
        <taxon>Amphipoda</taxon>
        <taxon>Senticaudata</taxon>
        <taxon>Talitrida</taxon>
        <taxon>Talitroidea</taxon>
        <taxon>Hyalellidae</taxon>
        <taxon>Hyalella</taxon>
    </lineage>
</organism>
<dbReference type="PANTHER" id="PTHR16219:SF1">
    <property type="entry name" value="HAUS AUGMIN-LIKE COMPLEX SUBUNIT 4"/>
    <property type="match status" value="1"/>
</dbReference>
<feature type="region of interest" description="Disordered" evidence="1">
    <location>
        <begin position="120"/>
        <end position="139"/>
    </location>
</feature>
<reference evidence="3" key="1">
    <citation type="submission" date="2025-08" db="UniProtKB">
        <authorList>
            <consortium name="RefSeq"/>
        </authorList>
    </citation>
    <scope>IDENTIFICATION</scope>
    <source>
        <tissue evidence="3">Whole organism</tissue>
    </source>
</reference>
<dbReference type="GeneID" id="108666303"/>
<dbReference type="Pfam" id="PF14735">
    <property type="entry name" value="HAUS4"/>
    <property type="match status" value="1"/>
</dbReference>
<sequence length="431" mass="47327">MRADSPVLSPDALSSLLSQSLPIHISVETVTNNPQLGQLLESLTEHLTPTAVRSSTQQHLNNATAALKHARLAYMEQAALSHYMLSAIRSTNAPNVLQPIEDLYALAELTGSLKLPFKSQEATTNSDHNSNTDDTPPLTAMAISKTFNSSTHSHISSESSSHNSYAGLSSLMNCSKSSNMGRLADNSTHSSSDNICSCCDNKPCSEVANALKYKPEKVRDPVTYKLCSPKTLTEKAARLCAGSRISSLLAQHTSDRIVTAWQKIRSCILLPDDSAGEETAVPRLLSLSDQCCSSARLLHSSCIITHVLLLQVDGQLVEYGTLLSDLVKKRRLSQLPYHNLLHLCTALHTQHHKLRCVELQILCRTYTPSVMAGLRGMSLRLQDRSRIASQELAKLQHDLEPYTHLDPSYLALLDEYNKLKADIKFCTSART</sequence>
<dbReference type="AlphaFoldDB" id="A0A8B7N4V7"/>
<protein>
    <submittedName>
        <fullName evidence="3">Uncharacterized protein LOC108666303 isoform X1</fullName>
    </submittedName>
</protein>
<dbReference type="PANTHER" id="PTHR16219">
    <property type="entry name" value="AUGMIN SUBUNIT 4 FAMILY MEMBER"/>
    <property type="match status" value="1"/>
</dbReference>
<evidence type="ECO:0000313" key="2">
    <source>
        <dbReference type="Proteomes" id="UP000694843"/>
    </source>
</evidence>
<dbReference type="InterPro" id="IPR029327">
    <property type="entry name" value="HAUS4"/>
</dbReference>
<dbReference type="Proteomes" id="UP000694843">
    <property type="component" value="Unplaced"/>
</dbReference>
<name>A0A8B7N4V7_HYAAZ</name>
<feature type="compositionally biased region" description="Polar residues" evidence="1">
    <location>
        <begin position="120"/>
        <end position="134"/>
    </location>
</feature>
<dbReference type="GO" id="GO:0051225">
    <property type="term" value="P:spindle assembly"/>
    <property type="evidence" value="ECO:0007669"/>
    <property type="project" value="InterPro"/>
</dbReference>
<proteinExistence type="predicted"/>
<dbReference type="KEGG" id="hazt:108666303"/>
<gene>
    <name evidence="3" type="primary">LOC108666303</name>
</gene>
<evidence type="ECO:0000313" key="3">
    <source>
        <dbReference type="RefSeq" id="XP_018008635.1"/>
    </source>
</evidence>